<organism evidence="9 10">
    <name type="scientific">Pleodorina starrii</name>
    <dbReference type="NCBI Taxonomy" id="330485"/>
    <lineage>
        <taxon>Eukaryota</taxon>
        <taxon>Viridiplantae</taxon>
        <taxon>Chlorophyta</taxon>
        <taxon>core chlorophytes</taxon>
        <taxon>Chlorophyceae</taxon>
        <taxon>CS clade</taxon>
        <taxon>Chlamydomonadales</taxon>
        <taxon>Volvocaceae</taxon>
        <taxon>Pleodorina</taxon>
    </lineage>
</organism>
<keyword evidence="3" id="KW-0032">Aminotransferase</keyword>
<evidence type="ECO:0000256" key="3">
    <source>
        <dbReference type="ARBA" id="ARBA00022576"/>
    </source>
</evidence>
<dbReference type="Gene3D" id="3.90.1150.10">
    <property type="entry name" value="Aspartate Aminotransferase, domain 1"/>
    <property type="match status" value="1"/>
</dbReference>
<feature type="transmembrane region" description="Helical" evidence="6">
    <location>
        <begin position="25"/>
        <end position="44"/>
    </location>
</feature>
<dbReference type="InterPro" id="IPR037185">
    <property type="entry name" value="EmrE-like"/>
</dbReference>
<gene>
    <name evidence="9" type="primary">PLESTB003712</name>
    <name evidence="9" type="ORF">PLESTB_001915900</name>
</gene>
<dbReference type="AlphaFoldDB" id="A0A9W6FB88"/>
<feature type="domain" description="Aminotransferase class I/classII large" evidence="7">
    <location>
        <begin position="194"/>
        <end position="554"/>
    </location>
</feature>
<reference evidence="9 10" key="1">
    <citation type="journal article" date="2023" name="Commun. Biol.">
        <title>Reorganization of the ancestral sex-determining regions during the evolution of trioecy in Pleodorina starrii.</title>
        <authorList>
            <person name="Takahashi K."/>
            <person name="Suzuki S."/>
            <person name="Kawai-Toyooka H."/>
            <person name="Yamamoto K."/>
            <person name="Hamaji T."/>
            <person name="Ootsuki R."/>
            <person name="Yamaguchi H."/>
            <person name="Kawachi M."/>
            <person name="Higashiyama T."/>
            <person name="Nozaki H."/>
        </authorList>
    </citation>
    <scope>NUCLEOTIDE SEQUENCE [LARGE SCALE GENOMIC DNA]</scope>
    <source>
        <strain evidence="9 10">NIES-4479</strain>
    </source>
</reference>
<dbReference type="GO" id="GO:0016020">
    <property type="term" value="C:membrane"/>
    <property type="evidence" value="ECO:0007669"/>
    <property type="project" value="InterPro"/>
</dbReference>
<dbReference type="Pfam" id="PF00155">
    <property type="entry name" value="Aminotran_1_2"/>
    <property type="match status" value="1"/>
</dbReference>
<sequence>MTGVGAVVAIAFAAAQSGNLGQLHWADALLFAAVVAAAVGYAEGGLLARELGAWQTISWALVLASPVMLALTALAMIQQPLAGTPVQWAAFAYLGVVSMFLGFFAWYRGLGIGPMAQVSQIQLVQPVLSILWAAWLLGEHLTMTTVAGGVAVILCATLAHRFQQSDKLKNVLYDIRGPVLEQAEHMEAEGHRILKLNIGNPAPFGFEAPDAILVDMIKNLPNAQGYSDSRGIYSARTAVVQYYQTRGIMNLDTDDVYLGNGVSELITMTLQALCNPGDEILIPSPDYPLWTASVALSGGTPVHYRCEEDNDWNPDLEDLAAKITPNTKGIVIINPNNPTGAVYSREVLQTIVDLAAEHELILFSDEIYEKITYDDAEMINTATLTGEDVLCLTFSGLSKAYRVAGYRAGWLAITGPNWKAESFIEGIKLLANMRMCANVPAQHAIQTALGGYQSINDLILPGGRLKAQRDLAHRRLNEIDGVSCRQADGALYLFPKLDVEKFNIVDDEKFALDLLKEQKILVSHGRAFNWPEPDHFRLVTLPSVEMLATALDRIEEFLGNYRQ</sequence>
<keyword evidence="4" id="KW-0808">Transferase</keyword>
<evidence type="ECO:0000256" key="4">
    <source>
        <dbReference type="ARBA" id="ARBA00022679"/>
    </source>
</evidence>
<feature type="transmembrane region" description="Helical" evidence="6">
    <location>
        <begin position="56"/>
        <end position="76"/>
    </location>
</feature>
<comment type="similarity">
    <text evidence="2">Belongs to the drug/metabolite transporter (DMT) superfamily. Plant drug/metabolite exporter (P-DME) (TC 2.A.7.4) family.</text>
</comment>
<dbReference type="SUPFAM" id="SSF103481">
    <property type="entry name" value="Multidrug resistance efflux transporter EmrE"/>
    <property type="match status" value="1"/>
</dbReference>
<evidence type="ECO:0000256" key="5">
    <source>
        <dbReference type="ARBA" id="ARBA00022898"/>
    </source>
</evidence>
<dbReference type="InterPro" id="IPR051926">
    <property type="entry name" value="Ala_Aminotransferase"/>
</dbReference>
<feature type="domain" description="EamA" evidence="8">
    <location>
        <begin position="25"/>
        <end position="157"/>
    </location>
</feature>
<evidence type="ECO:0000256" key="1">
    <source>
        <dbReference type="ARBA" id="ARBA00001933"/>
    </source>
</evidence>
<dbReference type="InterPro" id="IPR015422">
    <property type="entry name" value="PyrdxlP-dep_Trfase_small"/>
</dbReference>
<evidence type="ECO:0000256" key="2">
    <source>
        <dbReference type="ARBA" id="ARBA00007635"/>
    </source>
</evidence>
<evidence type="ECO:0000259" key="7">
    <source>
        <dbReference type="Pfam" id="PF00155"/>
    </source>
</evidence>
<keyword evidence="6" id="KW-0812">Transmembrane</keyword>
<dbReference type="PANTHER" id="PTHR43488">
    <property type="entry name" value="GLUTAMATE-PYRUVATE AMINOTRANSFERASE ALAA"/>
    <property type="match status" value="1"/>
</dbReference>
<keyword evidence="6" id="KW-1133">Transmembrane helix</keyword>
<accession>A0A9W6FB88</accession>
<dbReference type="GO" id="GO:0030170">
    <property type="term" value="F:pyridoxal phosphate binding"/>
    <property type="evidence" value="ECO:0007669"/>
    <property type="project" value="InterPro"/>
</dbReference>
<feature type="transmembrane region" description="Helical" evidence="6">
    <location>
        <begin position="88"/>
        <end position="106"/>
    </location>
</feature>
<dbReference type="Proteomes" id="UP001165080">
    <property type="component" value="Unassembled WGS sequence"/>
</dbReference>
<comment type="cofactor">
    <cofactor evidence="1">
        <name>pyridoxal 5'-phosphate</name>
        <dbReference type="ChEBI" id="CHEBI:597326"/>
    </cofactor>
</comment>
<comment type="caution">
    <text evidence="9">The sequence shown here is derived from an EMBL/GenBank/DDBJ whole genome shotgun (WGS) entry which is preliminary data.</text>
</comment>
<name>A0A9W6FB88_9CHLO</name>
<evidence type="ECO:0000256" key="6">
    <source>
        <dbReference type="SAM" id="Phobius"/>
    </source>
</evidence>
<dbReference type="InterPro" id="IPR015424">
    <property type="entry name" value="PyrdxlP-dep_Trfase"/>
</dbReference>
<dbReference type="Gene3D" id="3.40.640.10">
    <property type="entry name" value="Type I PLP-dependent aspartate aminotransferase-like (Major domain)"/>
    <property type="match status" value="1"/>
</dbReference>
<evidence type="ECO:0000313" key="9">
    <source>
        <dbReference type="EMBL" id="GLC62580.1"/>
    </source>
</evidence>
<keyword evidence="6" id="KW-0472">Membrane</keyword>
<keyword evidence="10" id="KW-1185">Reference proteome</keyword>
<dbReference type="PANTHER" id="PTHR43488:SF2">
    <property type="entry name" value="GLUTAMATE-PYRUVATE AMINOTRANSFERASE ALAA"/>
    <property type="match status" value="1"/>
</dbReference>
<dbReference type="SUPFAM" id="SSF53383">
    <property type="entry name" value="PLP-dependent transferases"/>
    <property type="match status" value="1"/>
</dbReference>
<evidence type="ECO:0000259" key="8">
    <source>
        <dbReference type="Pfam" id="PF00892"/>
    </source>
</evidence>
<dbReference type="CDD" id="cd00609">
    <property type="entry name" value="AAT_like"/>
    <property type="match status" value="1"/>
</dbReference>
<proteinExistence type="inferred from homology"/>
<dbReference type="InterPro" id="IPR000620">
    <property type="entry name" value="EamA_dom"/>
</dbReference>
<protein>
    <submittedName>
        <fullName evidence="9">Uncharacterized protein</fullName>
    </submittedName>
</protein>
<dbReference type="Pfam" id="PF00892">
    <property type="entry name" value="EamA"/>
    <property type="match status" value="1"/>
</dbReference>
<keyword evidence="5" id="KW-0663">Pyridoxal phosphate</keyword>
<evidence type="ECO:0000313" key="10">
    <source>
        <dbReference type="Proteomes" id="UP001165080"/>
    </source>
</evidence>
<dbReference type="InterPro" id="IPR004839">
    <property type="entry name" value="Aminotransferase_I/II_large"/>
</dbReference>
<dbReference type="InterPro" id="IPR015421">
    <property type="entry name" value="PyrdxlP-dep_Trfase_major"/>
</dbReference>
<dbReference type="GO" id="GO:0008483">
    <property type="term" value="F:transaminase activity"/>
    <property type="evidence" value="ECO:0007669"/>
    <property type="project" value="UniProtKB-KW"/>
</dbReference>
<dbReference type="EMBL" id="BRXU01000067">
    <property type="protein sequence ID" value="GLC62580.1"/>
    <property type="molecule type" value="Genomic_DNA"/>
</dbReference>
<feature type="transmembrane region" description="Helical" evidence="6">
    <location>
        <begin position="141"/>
        <end position="159"/>
    </location>
</feature>